<dbReference type="Proteomes" id="UP000266861">
    <property type="component" value="Unassembled WGS sequence"/>
</dbReference>
<gene>
    <name evidence="1" type="ORF">Glove_628g9</name>
</gene>
<dbReference type="AlphaFoldDB" id="A0A397G5H1"/>
<keyword evidence="2" id="KW-1185">Reference proteome</keyword>
<evidence type="ECO:0000313" key="1">
    <source>
        <dbReference type="EMBL" id="RHZ46235.1"/>
    </source>
</evidence>
<comment type="caution">
    <text evidence="1">The sequence shown here is derived from an EMBL/GenBank/DDBJ whole genome shotgun (WGS) entry which is preliminary data.</text>
</comment>
<proteinExistence type="predicted"/>
<accession>A0A397G5H1</accession>
<name>A0A397G5H1_9GLOM</name>
<dbReference type="EMBL" id="PQFF01000520">
    <property type="protein sequence ID" value="RHZ46235.1"/>
    <property type="molecule type" value="Genomic_DNA"/>
</dbReference>
<evidence type="ECO:0000313" key="2">
    <source>
        <dbReference type="Proteomes" id="UP000266861"/>
    </source>
</evidence>
<sequence length="62" mass="7725">MNTIELDRHIYPKRRLKKSKAFQNRERKQQLVTSSRLSYQNSNEFWDKKIEKIYDLYSKLPY</sequence>
<reference evidence="1 2" key="1">
    <citation type="submission" date="2018-08" db="EMBL/GenBank/DDBJ databases">
        <title>Genome and evolution of the arbuscular mycorrhizal fungus Diversispora epigaea (formerly Glomus versiforme) and its bacterial endosymbionts.</title>
        <authorList>
            <person name="Sun X."/>
            <person name="Fei Z."/>
            <person name="Harrison M."/>
        </authorList>
    </citation>
    <scope>NUCLEOTIDE SEQUENCE [LARGE SCALE GENOMIC DNA]</scope>
    <source>
        <strain evidence="1 2">IT104</strain>
    </source>
</reference>
<protein>
    <submittedName>
        <fullName evidence="1">Uncharacterized protein</fullName>
    </submittedName>
</protein>
<organism evidence="1 2">
    <name type="scientific">Diversispora epigaea</name>
    <dbReference type="NCBI Taxonomy" id="1348612"/>
    <lineage>
        <taxon>Eukaryota</taxon>
        <taxon>Fungi</taxon>
        <taxon>Fungi incertae sedis</taxon>
        <taxon>Mucoromycota</taxon>
        <taxon>Glomeromycotina</taxon>
        <taxon>Glomeromycetes</taxon>
        <taxon>Diversisporales</taxon>
        <taxon>Diversisporaceae</taxon>
        <taxon>Diversispora</taxon>
    </lineage>
</organism>